<gene>
    <name evidence="8" type="ORF">GCM10011339_00390</name>
</gene>
<keyword evidence="2" id="KW-1003">Cell membrane</keyword>
<evidence type="ECO:0000256" key="7">
    <source>
        <dbReference type="SAM" id="Phobius"/>
    </source>
</evidence>
<feature type="transmembrane region" description="Helical" evidence="7">
    <location>
        <begin position="183"/>
        <end position="203"/>
    </location>
</feature>
<dbReference type="Proteomes" id="UP000647339">
    <property type="component" value="Unassembled WGS sequence"/>
</dbReference>
<accession>A0ABQ1UEW4</accession>
<evidence type="ECO:0000256" key="5">
    <source>
        <dbReference type="ARBA" id="ARBA00022989"/>
    </source>
</evidence>
<feature type="transmembrane region" description="Helical" evidence="7">
    <location>
        <begin position="248"/>
        <end position="267"/>
    </location>
</feature>
<feature type="transmembrane region" description="Helical" evidence="7">
    <location>
        <begin position="159"/>
        <end position="177"/>
    </location>
</feature>
<keyword evidence="6 7" id="KW-0472">Membrane</keyword>
<evidence type="ECO:0000256" key="2">
    <source>
        <dbReference type="ARBA" id="ARBA00022475"/>
    </source>
</evidence>
<dbReference type="PANTHER" id="PTHR22926">
    <property type="entry name" value="PHOSPHO-N-ACETYLMURAMOYL-PENTAPEPTIDE-TRANSFERASE"/>
    <property type="match status" value="1"/>
</dbReference>
<evidence type="ECO:0000256" key="6">
    <source>
        <dbReference type="ARBA" id="ARBA00023136"/>
    </source>
</evidence>
<evidence type="ECO:0000313" key="9">
    <source>
        <dbReference type="Proteomes" id="UP000647339"/>
    </source>
</evidence>
<comment type="subcellular location">
    <subcellularLocation>
        <location evidence="1">Cell membrane</location>
        <topology evidence="1">Multi-pass membrane protein</topology>
    </subcellularLocation>
</comment>
<dbReference type="InterPro" id="IPR018480">
    <property type="entry name" value="PNAcMuramoyl-5peptid_Trfase_CS"/>
</dbReference>
<dbReference type="PROSITE" id="PS01347">
    <property type="entry name" value="MRAY_1"/>
    <property type="match status" value="1"/>
</dbReference>
<dbReference type="InterPro" id="IPR000715">
    <property type="entry name" value="Glycosyl_transferase_4"/>
</dbReference>
<feature type="transmembrane region" description="Helical" evidence="7">
    <location>
        <begin position="100"/>
        <end position="124"/>
    </location>
</feature>
<comment type="caution">
    <text evidence="8">The sequence shown here is derived from an EMBL/GenBank/DDBJ whole genome shotgun (WGS) entry which is preliminary data.</text>
</comment>
<feature type="transmembrane region" description="Helical" evidence="7">
    <location>
        <begin position="72"/>
        <end position="88"/>
    </location>
</feature>
<feature type="transmembrane region" description="Helical" evidence="7">
    <location>
        <begin position="323"/>
        <end position="344"/>
    </location>
</feature>
<feature type="transmembrane region" description="Helical" evidence="7">
    <location>
        <begin position="46"/>
        <end position="66"/>
    </location>
</feature>
<evidence type="ECO:0000313" key="8">
    <source>
        <dbReference type="EMBL" id="GGF16412.1"/>
    </source>
</evidence>
<feature type="transmembrane region" description="Helical" evidence="7">
    <location>
        <begin position="215"/>
        <end position="236"/>
    </location>
</feature>
<dbReference type="PANTHER" id="PTHR22926:SF3">
    <property type="entry name" value="UNDECAPRENYL-PHOSPHATE ALPHA-N-ACETYLGLUCOSAMINYL 1-PHOSPHATE TRANSFERASE"/>
    <property type="match status" value="1"/>
</dbReference>
<evidence type="ECO:0000256" key="1">
    <source>
        <dbReference type="ARBA" id="ARBA00004651"/>
    </source>
</evidence>
<organism evidence="8 9">
    <name type="scientific">Echinicola rosea</name>
    <dbReference type="NCBI Taxonomy" id="1807691"/>
    <lineage>
        <taxon>Bacteria</taxon>
        <taxon>Pseudomonadati</taxon>
        <taxon>Bacteroidota</taxon>
        <taxon>Cytophagia</taxon>
        <taxon>Cytophagales</taxon>
        <taxon>Cyclobacteriaceae</taxon>
        <taxon>Echinicola</taxon>
    </lineage>
</organism>
<keyword evidence="9" id="KW-1185">Reference proteome</keyword>
<feature type="transmembrane region" description="Helical" evidence="7">
    <location>
        <begin position="6"/>
        <end position="25"/>
    </location>
</feature>
<proteinExistence type="predicted"/>
<keyword evidence="5 7" id="KW-1133">Transmembrane helix</keyword>
<sequence>MFQFSTILIAFFIGLIVTPVIIKIIKRTNILDIPGGRKIHKEAIPSMGGIGIVAALLMALVITMDWQQWMEVRYLMMGVGVMFLIGLRDDLVELTAMQKLLGQLLAISLVVVIGDIRVSSFYGFLGIEELPVWISYSLTIFTIIGLTNAFNLVDGLDGLAGTLSLISFLFLGGWFLAAGFPTYGMIALASAGGVLAFMVYNWHPAKIFMGDTGSLTLGFVMAVLSVFFVEANGQILSSSHFMRFEAPITAGLALVLVSCFDTLRVMVKRVRRGKPPMGADKSHVHHFLLRSGFRHDQVAMILGGIKLTFLCLIISTSHFSDNVLLPLVLGTVVGLCLTLDAVTLRKVKKIARQSPGVLSLDVSEEMDYENLEKRPELKEEPA</sequence>
<reference evidence="9" key="1">
    <citation type="journal article" date="2019" name="Int. J. Syst. Evol. Microbiol.">
        <title>The Global Catalogue of Microorganisms (GCM) 10K type strain sequencing project: providing services to taxonomists for standard genome sequencing and annotation.</title>
        <authorList>
            <consortium name="The Broad Institute Genomics Platform"/>
            <consortium name="The Broad Institute Genome Sequencing Center for Infectious Disease"/>
            <person name="Wu L."/>
            <person name="Ma J."/>
        </authorList>
    </citation>
    <scope>NUCLEOTIDE SEQUENCE [LARGE SCALE GENOMIC DNA]</scope>
    <source>
        <strain evidence="9">CGMCC 1.15407</strain>
    </source>
</reference>
<dbReference type="GO" id="GO:0016740">
    <property type="term" value="F:transferase activity"/>
    <property type="evidence" value="ECO:0007669"/>
    <property type="project" value="UniProtKB-KW"/>
</dbReference>
<name>A0ABQ1UEW4_9BACT</name>
<dbReference type="CDD" id="cd06853">
    <property type="entry name" value="GT_WecA_like"/>
    <property type="match status" value="1"/>
</dbReference>
<feature type="transmembrane region" description="Helical" evidence="7">
    <location>
        <begin position="298"/>
        <end position="317"/>
    </location>
</feature>
<dbReference type="Pfam" id="PF00953">
    <property type="entry name" value="Glycos_transf_4"/>
    <property type="match status" value="1"/>
</dbReference>
<protein>
    <submittedName>
        <fullName evidence="8">Undecaprenyl-phosphate alpha-N-acetylglucosaminyl 1-phosphate transferase</fullName>
    </submittedName>
</protein>
<keyword evidence="3 8" id="KW-0808">Transferase</keyword>
<dbReference type="EMBL" id="BMIU01000001">
    <property type="protein sequence ID" value="GGF16412.1"/>
    <property type="molecule type" value="Genomic_DNA"/>
</dbReference>
<dbReference type="RefSeq" id="WP_137402707.1">
    <property type="nucleotide sequence ID" value="NZ_BMIU01000001.1"/>
</dbReference>
<keyword evidence="4 7" id="KW-0812">Transmembrane</keyword>
<evidence type="ECO:0000256" key="4">
    <source>
        <dbReference type="ARBA" id="ARBA00022692"/>
    </source>
</evidence>
<feature type="transmembrane region" description="Helical" evidence="7">
    <location>
        <begin position="130"/>
        <end position="152"/>
    </location>
</feature>
<evidence type="ECO:0000256" key="3">
    <source>
        <dbReference type="ARBA" id="ARBA00022679"/>
    </source>
</evidence>